<proteinExistence type="predicted"/>
<accession>A0A1H3G6V7</accession>
<sequence>MTIAVPEDNLSASAGARVRPYIRTGGRTRPSEDAIVSLDLEAKVFSTQRIPPQRVAPDHREALQICDRPRTVAEVAARLRLPVALAKVLLRGLIDVGAVAVRASTTSRFARDRETLERLHAALQQL</sequence>
<dbReference type="InterPro" id="IPR007995">
    <property type="entry name" value="DUF742"/>
</dbReference>
<dbReference type="PANTHER" id="PTHR36221">
    <property type="entry name" value="DUF742 DOMAIN-CONTAINING PROTEIN"/>
    <property type="match status" value="1"/>
</dbReference>
<dbReference type="Pfam" id="PF05331">
    <property type="entry name" value="DUF742"/>
    <property type="match status" value="1"/>
</dbReference>
<evidence type="ECO:0008006" key="3">
    <source>
        <dbReference type="Google" id="ProtNLM"/>
    </source>
</evidence>
<reference evidence="2" key="1">
    <citation type="submission" date="2016-10" db="EMBL/GenBank/DDBJ databases">
        <authorList>
            <person name="Varghese N."/>
            <person name="Submissions S."/>
        </authorList>
    </citation>
    <scope>NUCLEOTIDE SEQUENCE [LARGE SCALE GENOMIC DNA]</scope>
    <source>
        <strain evidence="2">CGMCC 4.3530</strain>
    </source>
</reference>
<evidence type="ECO:0000313" key="1">
    <source>
        <dbReference type="EMBL" id="SDX98785.1"/>
    </source>
</evidence>
<gene>
    <name evidence="1" type="ORF">SAMN05216215_101863</name>
</gene>
<dbReference type="OrthoDB" id="3481051at2"/>
<dbReference type="AlphaFoldDB" id="A0A1H3G6V7"/>
<protein>
    <recommendedName>
        <fullName evidence="3">DUF742 domain-containing protein</fullName>
    </recommendedName>
</protein>
<keyword evidence="2" id="KW-1185">Reference proteome</keyword>
<dbReference type="Proteomes" id="UP000199529">
    <property type="component" value="Unassembled WGS sequence"/>
</dbReference>
<dbReference type="EMBL" id="FNOK01000018">
    <property type="protein sequence ID" value="SDX98785.1"/>
    <property type="molecule type" value="Genomic_DNA"/>
</dbReference>
<organism evidence="1 2">
    <name type="scientific">Saccharopolyspora shandongensis</name>
    <dbReference type="NCBI Taxonomy" id="418495"/>
    <lineage>
        <taxon>Bacteria</taxon>
        <taxon>Bacillati</taxon>
        <taxon>Actinomycetota</taxon>
        <taxon>Actinomycetes</taxon>
        <taxon>Pseudonocardiales</taxon>
        <taxon>Pseudonocardiaceae</taxon>
        <taxon>Saccharopolyspora</taxon>
    </lineage>
</organism>
<dbReference type="STRING" id="418495.SAMN05216215_101863"/>
<dbReference type="RefSeq" id="WP_093267516.1">
    <property type="nucleotide sequence ID" value="NZ_FNOK01000018.1"/>
</dbReference>
<name>A0A1H3G6V7_9PSEU</name>
<dbReference type="PANTHER" id="PTHR36221:SF1">
    <property type="entry name" value="DUF742 DOMAIN-CONTAINING PROTEIN"/>
    <property type="match status" value="1"/>
</dbReference>
<evidence type="ECO:0000313" key="2">
    <source>
        <dbReference type="Proteomes" id="UP000199529"/>
    </source>
</evidence>